<proteinExistence type="predicted"/>
<dbReference type="Proteomes" id="UP000182944">
    <property type="component" value="Unassembled WGS sequence"/>
</dbReference>
<keyword evidence="1" id="KW-0472">Membrane</keyword>
<dbReference type="AlphaFoldDB" id="A0A1H3C4Q1"/>
<keyword evidence="3" id="KW-1185">Reference proteome</keyword>
<evidence type="ECO:0000256" key="1">
    <source>
        <dbReference type="SAM" id="Phobius"/>
    </source>
</evidence>
<dbReference type="STRING" id="1545044.SAMN05444276_107103"/>
<name>A0A1H3C4Q1_9RHOB</name>
<evidence type="ECO:0008006" key="4">
    <source>
        <dbReference type="Google" id="ProtNLM"/>
    </source>
</evidence>
<keyword evidence="1" id="KW-1133">Transmembrane helix</keyword>
<protein>
    <recommendedName>
        <fullName evidence="4">NfeD family protein</fullName>
    </recommendedName>
</protein>
<reference evidence="3" key="1">
    <citation type="submission" date="2016-10" db="EMBL/GenBank/DDBJ databases">
        <authorList>
            <person name="Varghese N."/>
            <person name="Submissions S."/>
        </authorList>
    </citation>
    <scope>NUCLEOTIDE SEQUENCE [LARGE SCALE GENOMIC DNA]</scope>
    <source>
        <strain evidence="3">DSM 29303</strain>
    </source>
</reference>
<sequence>MIVWTNGWLWIIAALLLALIEMILPGYVFLGLAAAVGVMGVVLLAGLWGWGLPAALVVTAVLSGVAWFGFSRMAGVDRSRTRIWHRDINDNE</sequence>
<dbReference type="RefSeq" id="WP_231572751.1">
    <property type="nucleotide sequence ID" value="NZ_CP051542.1"/>
</dbReference>
<dbReference type="EMBL" id="FNNA01000007">
    <property type="protein sequence ID" value="SDX48878.1"/>
    <property type="molecule type" value="Genomic_DNA"/>
</dbReference>
<feature type="transmembrane region" description="Helical" evidence="1">
    <location>
        <begin position="54"/>
        <end position="70"/>
    </location>
</feature>
<keyword evidence="1" id="KW-0812">Transmembrane</keyword>
<evidence type="ECO:0000313" key="3">
    <source>
        <dbReference type="Proteomes" id="UP000182944"/>
    </source>
</evidence>
<accession>A0A1H3C4Q1</accession>
<evidence type="ECO:0000313" key="2">
    <source>
        <dbReference type="EMBL" id="SDX48878.1"/>
    </source>
</evidence>
<organism evidence="2 3">
    <name type="scientific">Paracoccus sanguinis</name>
    <dbReference type="NCBI Taxonomy" id="1545044"/>
    <lineage>
        <taxon>Bacteria</taxon>
        <taxon>Pseudomonadati</taxon>
        <taxon>Pseudomonadota</taxon>
        <taxon>Alphaproteobacteria</taxon>
        <taxon>Rhodobacterales</taxon>
        <taxon>Paracoccaceae</taxon>
        <taxon>Paracoccus</taxon>
    </lineage>
</organism>
<feature type="transmembrane region" description="Helical" evidence="1">
    <location>
        <begin position="6"/>
        <end position="24"/>
    </location>
</feature>
<gene>
    <name evidence="2" type="ORF">SAMN05444276_107103</name>
</gene>